<accession>A0A2R6WGA3</accession>
<evidence type="ECO:0000313" key="2">
    <source>
        <dbReference type="Proteomes" id="UP000244005"/>
    </source>
</evidence>
<dbReference type="AlphaFoldDB" id="A0A2R6WGA3"/>
<sequence>MYKIMYLEILVIKGGDPFGSSDGLSQRVFIPIFMRRHKFWDTGDGFRGLCSTRISYPTIHQLDGYLCCSLCSSRRETQLHVL</sequence>
<gene>
    <name evidence="1" type="ORF">MARPO_0094s0047</name>
</gene>
<dbReference type="EMBL" id="KZ772766">
    <property type="protein sequence ID" value="PTQ32873.1"/>
    <property type="molecule type" value="Genomic_DNA"/>
</dbReference>
<reference evidence="2" key="1">
    <citation type="journal article" date="2017" name="Cell">
        <title>Insights into land plant evolution garnered from the Marchantia polymorpha genome.</title>
        <authorList>
            <person name="Bowman J.L."/>
            <person name="Kohchi T."/>
            <person name="Yamato K.T."/>
            <person name="Jenkins J."/>
            <person name="Shu S."/>
            <person name="Ishizaki K."/>
            <person name="Yamaoka S."/>
            <person name="Nishihama R."/>
            <person name="Nakamura Y."/>
            <person name="Berger F."/>
            <person name="Adam C."/>
            <person name="Aki S.S."/>
            <person name="Althoff F."/>
            <person name="Araki T."/>
            <person name="Arteaga-Vazquez M.A."/>
            <person name="Balasubrmanian S."/>
            <person name="Barry K."/>
            <person name="Bauer D."/>
            <person name="Boehm C.R."/>
            <person name="Briginshaw L."/>
            <person name="Caballero-Perez J."/>
            <person name="Catarino B."/>
            <person name="Chen F."/>
            <person name="Chiyoda S."/>
            <person name="Chovatia M."/>
            <person name="Davies K.M."/>
            <person name="Delmans M."/>
            <person name="Demura T."/>
            <person name="Dierschke T."/>
            <person name="Dolan L."/>
            <person name="Dorantes-Acosta A.E."/>
            <person name="Eklund D.M."/>
            <person name="Florent S.N."/>
            <person name="Flores-Sandoval E."/>
            <person name="Fujiyama A."/>
            <person name="Fukuzawa H."/>
            <person name="Galik B."/>
            <person name="Grimanelli D."/>
            <person name="Grimwood J."/>
            <person name="Grossniklaus U."/>
            <person name="Hamada T."/>
            <person name="Haseloff J."/>
            <person name="Hetherington A.J."/>
            <person name="Higo A."/>
            <person name="Hirakawa Y."/>
            <person name="Hundley H.N."/>
            <person name="Ikeda Y."/>
            <person name="Inoue K."/>
            <person name="Inoue S.I."/>
            <person name="Ishida S."/>
            <person name="Jia Q."/>
            <person name="Kakita M."/>
            <person name="Kanazawa T."/>
            <person name="Kawai Y."/>
            <person name="Kawashima T."/>
            <person name="Kennedy M."/>
            <person name="Kinose K."/>
            <person name="Kinoshita T."/>
            <person name="Kohara Y."/>
            <person name="Koide E."/>
            <person name="Komatsu K."/>
            <person name="Kopischke S."/>
            <person name="Kubo M."/>
            <person name="Kyozuka J."/>
            <person name="Lagercrantz U."/>
            <person name="Lin S.S."/>
            <person name="Lindquist E."/>
            <person name="Lipzen A.M."/>
            <person name="Lu C.W."/>
            <person name="De Luna E."/>
            <person name="Martienssen R.A."/>
            <person name="Minamino N."/>
            <person name="Mizutani M."/>
            <person name="Mizutani M."/>
            <person name="Mochizuki N."/>
            <person name="Monte I."/>
            <person name="Mosher R."/>
            <person name="Nagasaki H."/>
            <person name="Nakagami H."/>
            <person name="Naramoto S."/>
            <person name="Nishitani K."/>
            <person name="Ohtani M."/>
            <person name="Okamoto T."/>
            <person name="Okumura M."/>
            <person name="Phillips J."/>
            <person name="Pollak B."/>
            <person name="Reinders A."/>
            <person name="Rovekamp M."/>
            <person name="Sano R."/>
            <person name="Sawa S."/>
            <person name="Schmid M.W."/>
            <person name="Shirakawa M."/>
            <person name="Solano R."/>
            <person name="Spunde A."/>
            <person name="Suetsugu N."/>
            <person name="Sugano S."/>
            <person name="Sugiyama A."/>
            <person name="Sun R."/>
            <person name="Suzuki Y."/>
            <person name="Takenaka M."/>
            <person name="Takezawa D."/>
            <person name="Tomogane H."/>
            <person name="Tsuzuki M."/>
            <person name="Ueda T."/>
            <person name="Umeda M."/>
            <person name="Ward J.M."/>
            <person name="Watanabe Y."/>
            <person name="Yazaki K."/>
            <person name="Yokoyama R."/>
            <person name="Yoshitake Y."/>
            <person name="Yotsui I."/>
            <person name="Zachgo S."/>
            <person name="Schmutz J."/>
        </authorList>
    </citation>
    <scope>NUCLEOTIDE SEQUENCE [LARGE SCALE GENOMIC DNA]</scope>
    <source>
        <strain evidence="2">Tak-1</strain>
    </source>
</reference>
<organism evidence="1 2">
    <name type="scientific">Marchantia polymorpha</name>
    <name type="common">Common liverwort</name>
    <name type="synonym">Marchantia aquatica</name>
    <dbReference type="NCBI Taxonomy" id="3197"/>
    <lineage>
        <taxon>Eukaryota</taxon>
        <taxon>Viridiplantae</taxon>
        <taxon>Streptophyta</taxon>
        <taxon>Embryophyta</taxon>
        <taxon>Marchantiophyta</taxon>
        <taxon>Marchantiopsida</taxon>
        <taxon>Marchantiidae</taxon>
        <taxon>Marchantiales</taxon>
        <taxon>Marchantiaceae</taxon>
        <taxon>Marchantia</taxon>
    </lineage>
</organism>
<protein>
    <submittedName>
        <fullName evidence="1">Uncharacterized protein</fullName>
    </submittedName>
</protein>
<proteinExistence type="predicted"/>
<name>A0A2R6WGA3_MARPO</name>
<evidence type="ECO:0000313" key="1">
    <source>
        <dbReference type="EMBL" id="PTQ32873.1"/>
    </source>
</evidence>
<keyword evidence="2" id="KW-1185">Reference proteome</keyword>
<dbReference type="Proteomes" id="UP000244005">
    <property type="component" value="Unassembled WGS sequence"/>
</dbReference>